<feature type="transmembrane region" description="Helical" evidence="1">
    <location>
        <begin position="163"/>
        <end position="181"/>
    </location>
</feature>
<organism evidence="3 4">
    <name type="scientific">Chitinophaga ginsengisegetis</name>
    <dbReference type="NCBI Taxonomy" id="393003"/>
    <lineage>
        <taxon>Bacteria</taxon>
        <taxon>Pseudomonadati</taxon>
        <taxon>Bacteroidota</taxon>
        <taxon>Chitinophagia</taxon>
        <taxon>Chitinophagales</taxon>
        <taxon>Chitinophagaceae</taxon>
        <taxon>Chitinophaga</taxon>
    </lineage>
</organism>
<proteinExistence type="predicted"/>
<keyword evidence="1" id="KW-1133">Transmembrane helix</keyword>
<evidence type="ECO:0000259" key="2">
    <source>
        <dbReference type="Pfam" id="PF01757"/>
    </source>
</evidence>
<protein>
    <submittedName>
        <fullName evidence="3">Peptidoglycan/LPS O-acetylase OafA/YrhL, contains acyltransferase and SGNH-hydrolase domains</fullName>
    </submittedName>
</protein>
<dbReference type="GO" id="GO:0000271">
    <property type="term" value="P:polysaccharide biosynthetic process"/>
    <property type="evidence" value="ECO:0007669"/>
    <property type="project" value="TreeGrafter"/>
</dbReference>
<dbReference type="GO" id="GO:0016787">
    <property type="term" value="F:hydrolase activity"/>
    <property type="evidence" value="ECO:0007669"/>
    <property type="project" value="UniProtKB-KW"/>
</dbReference>
<evidence type="ECO:0000256" key="1">
    <source>
        <dbReference type="SAM" id="Phobius"/>
    </source>
</evidence>
<dbReference type="STRING" id="393003.SAMN05660461_5162"/>
<feature type="transmembrane region" description="Helical" evidence="1">
    <location>
        <begin position="188"/>
        <end position="204"/>
    </location>
</feature>
<keyword evidence="3" id="KW-0808">Transferase</keyword>
<reference evidence="3 4" key="1">
    <citation type="submission" date="2017-02" db="EMBL/GenBank/DDBJ databases">
        <authorList>
            <person name="Peterson S.W."/>
        </authorList>
    </citation>
    <scope>NUCLEOTIDE SEQUENCE [LARGE SCALE GENOMIC DNA]</scope>
    <source>
        <strain evidence="3 4">DSM 18108</strain>
    </source>
</reference>
<evidence type="ECO:0000313" key="4">
    <source>
        <dbReference type="Proteomes" id="UP000190166"/>
    </source>
</evidence>
<dbReference type="GO" id="GO:0016020">
    <property type="term" value="C:membrane"/>
    <property type="evidence" value="ECO:0007669"/>
    <property type="project" value="TreeGrafter"/>
</dbReference>
<dbReference type="Pfam" id="PF01757">
    <property type="entry name" value="Acyl_transf_3"/>
    <property type="match status" value="1"/>
</dbReference>
<keyword evidence="1" id="KW-0812">Transmembrane</keyword>
<dbReference type="GO" id="GO:0016747">
    <property type="term" value="F:acyltransferase activity, transferring groups other than amino-acyl groups"/>
    <property type="evidence" value="ECO:0007669"/>
    <property type="project" value="InterPro"/>
</dbReference>
<feature type="transmembrane region" description="Helical" evidence="1">
    <location>
        <begin position="55"/>
        <end position="83"/>
    </location>
</feature>
<feature type="transmembrane region" description="Helical" evidence="1">
    <location>
        <begin position="327"/>
        <end position="347"/>
    </location>
</feature>
<keyword evidence="1" id="KW-0472">Membrane</keyword>
<dbReference type="RefSeq" id="WP_079472418.1">
    <property type="nucleotide sequence ID" value="NZ_FUZZ01000004.1"/>
</dbReference>
<feature type="transmembrane region" description="Helical" evidence="1">
    <location>
        <begin position="210"/>
        <end position="227"/>
    </location>
</feature>
<gene>
    <name evidence="3" type="ORF">SAMN05660461_5162</name>
</gene>
<dbReference type="InterPro" id="IPR050879">
    <property type="entry name" value="Acyltransferase_3"/>
</dbReference>
<dbReference type="InterPro" id="IPR002656">
    <property type="entry name" value="Acyl_transf_3_dom"/>
</dbReference>
<keyword evidence="4" id="KW-1185">Reference proteome</keyword>
<feature type="transmembrane region" description="Helical" evidence="1">
    <location>
        <begin position="12"/>
        <end position="35"/>
    </location>
</feature>
<dbReference type="Proteomes" id="UP000190166">
    <property type="component" value="Unassembled WGS sequence"/>
</dbReference>
<feature type="transmembrane region" description="Helical" evidence="1">
    <location>
        <begin position="104"/>
        <end position="123"/>
    </location>
</feature>
<accession>A0A1T5PA72</accession>
<feature type="transmembrane region" description="Helical" evidence="1">
    <location>
        <begin position="359"/>
        <end position="377"/>
    </location>
</feature>
<feature type="transmembrane region" description="Helical" evidence="1">
    <location>
        <begin position="239"/>
        <end position="257"/>
    </location>
</feature>
<dbReference type="EMBL" id="FUZZ01000004">
    <property type="protein sequence ID" value="SKD09278.1"/>
    <property type="molecule type" value="Genomic_DNA"/>
</dbReference>
<feature type="domain" description="Acyltransferase 3" evidence="2">
    <location>
        <begin position="12"/>
        <end position="374"/>
    </location>
</feature>
<feature type="transmembrane region" description="Helical" evidence="1">
    <location>
        <begin position="290"/>
        <end position="307"/>
    </location>
</feature>
<keyword evidence="3" id="KW-0378">Hydrolase</keyword>
<dbReference type="AlphaFoldDB" id="A0A1T5PA72"/>
<sequence length="406" mass="48041">MTSNQNPPQHFYALDAIRGIAAMIVVLYHWQFFYYANDIYVQNGYEKTALPWYKYLSIFYTDGMVAVDLFFLLSGFIFFWLYAERIATRQISFRKFIVYRVSRLYPIHFVTLVLVAVLQWLMLRNVGHYFIIQYNDSYHFLLNLLFIQNWGFEKGPSFNGPSWSVSVEVFLYFLFFIICYLKLEKKKLLLFLLIPVGAFLQYYYSLIGKGMFTFFLGGLVYYLYVWMMKENRARKYLPALTIVTLVLWAAMLAEYQFSFLQGIWIKLFHQAMPDKSTETALSLFGQLRNFFFRIAVSPFTILTLALWETTKGMLNRKWALLGNGSYAMYLIHYPLQIIFVLVVDWFHMSRLVLRSPGTLLLFFLLLIPLSMATYYYFELPAQDKLRARFSKANKTRVKIADVNITT</sequence>
<dbReference type="PANTHER" id="PTHR23028">
    <property type="entry name" value="ACETYLTRANSFERASE"/>
    <property type="match status" value="1"/>
</dbReference>
<dbReference type="PANTHER" id="PTHR23028:SF53">
    <property type="entry name" value="ACYL_TRANSF_3 DOMAIN-CONTAINING PROTEIN"/>
    <property type="match status" value="1"/>
</dbReference>
<keyword evidence="3" id="KW-0012">Acyltransferase</keyword>
<name>A0A1T5PA72_9BACT</name>
<evidence type="ECO:0000313" key="3">
    <source>
        <dbReference type="EMBL" id="SKD09278.1"/>
    </source>
</evidence>